<dbReference type="GO" id="GO:0043024">
    <property type="term" value="F:ribosomal small subunit binding"/>
    <property type="evidence" value="ECO:0007669"/>
    <property type="project" value="TreeGrafter"/>
</dbReference>
<dbReference type="AlphaFoldDB" id="A0A0F4Q980"/>
<dbReference type="KEGG" id="ppis:B1L02_02375"/>
<reference evidence="7 10" key="3">
    <citation type="submission" date="2018-08" db="EMBL/GenBank/DDBJ databases">
        <title>Whole Genome Sequences of Two Pseudoalteromonas piscicida Strains, DE1-A and DE2-A, which Exhibit Strong Antibacterial Activity against Vibrio vulnificus.</title>
        <authorList>
            <person name="Richards G.P."/>
            <person name="Needleman D.S."/>
            <person name="Watson M.A."/>
            <person name="Polson S.W."/>
        </authorList>
    </citation>
    <scope>NUCLEOTIDE SEQUENCE [LARGE SCALE GENOMIC DNA]</scope>
    <source>
        <strain evidence="7 10">DE2-A</strain>
    </source>
</reference>
<dbReference type="GeneID" id="98336952"/>
<keyword evidence="1" id="KW-0810">Translation regulation</keyword>
<evidence type="ECO:0000256" key="4">
    <source>
        <dbReference type="ARBA" id="ARBA00041148"/>
    </source>
</evidence>
<dbReference type="Pfam" id="PF02482">
    <property type="entry name" value="Ribosomal_S30AE"/>
    <property type="match status" value="1"/>
</dbReference>
<dbReference type="NCBIfam" id="TIGR00741">
    <property type="entry name" value="yfiA"/>
    <property type="match status" value="1"/>
</dbReference>
<accession>A0A0F4Q980</accession>
<dbReference type="Gene3D" id="3.30.160.100">
    <property type="entry name" value="Ribosome hibernation promotion factor-like"/>
    <property type="match status" value="1"/>
</dbReference>
<evidence type="ECO:0000313" key="6">
    <source>
        <dbReference type="EMBL" id="ATD07669.1"/>
    </source>
</evidence>
<protein>
    <recommendedName>
        <fullName evidence="4">Ribosome hibernation promoting factor</fullName>
    </recommendedName>
    <alternativeName>
        <fullName evidence="5">Hibernation factor HPF</fullName>
    </alternativeName>
</protein>
<dbReference type="PANTHER" id="PTHR33231">
    <property type="entry name" value="30S RIBOSOMAL PROTEIN"/>
    <property type="match status" value="1"/>
</dbReference>
<evidence type="ECO:0000313" key="8">
    <source>
        <dbReference type="EMBL" id="TMN72998.1"/>
    </source>
</evidence>
<proteinExistence type="inferred from homology"/>
<dbReference type="Proteomes" id="UP000258102">
    <property type="component" value="Chromosome 1"/>
</dbReference>
<dbReference type="OrthoDB" id="9795119at2"/>
<dbReference type="EMBL" id="CP011924">
    <property type="protein sequence ID" value="ATD07669.1"/>
    <property type="molecule type" value="Genomic_DNA"/>
</dbReference>
<dbReference type="EMBL" id="CP031761">
    <property type="protein sequence ID" value="AXR03308.1"/>
    <property type="molecule type" value="Genomic_DNA"/>
</dbReference>
<dbReference type="PANTHER" id="PTHR33231:SF1">
    <property type="entry name" value="30S RIBOSOMAL PROTEIN"/>
    <property type="match status" value="1"/>
</dbReference>
<gene>
    <name evidence="7" type="primary">raiA</name>
    <name evidence="8" type="ORF">CWB74_21695</name>
    <name evidence="7" type="ORF">D0511_15390</name>
    <name evidence="6" type="ORF">PPIS_a2756</name>
</gene>
<evidence type="ECO:0000313" key="7">
    <source>
        <dbReference type="EMBL" id="AXR03308.1"/>
    </source>
</evidence>
<reference evidence="11" key="4">
    <citation type="submission" date="2019-06" db="EMBL/GenBank/DDBJ databases">
        <title>Co-occurence of chitin degradation, pigmentation and bioactivity in marine Pseudoalteromonas.</title>
        <authorList>
            <person name="Sonnenschein E.C."/>
            <person name="Bech P.K."/>
        </authorList>
    </citation>
    <scope>NUCLEOTIDE SEQUENCE [LARGE SCALE GENOMIC DNA]</scope>
    <source>
        <strain evidence="11">S1607</strain>
    </source>
</reference>
<dbReference type="RefSeq" id="WP_010374586.1">
    <property type="nucleotide sequence ID" value="NZ_CP011924.1"/>
</dbReference>
<dbReference type="InterPro" id="IPR050574">
    <property type="entry name" value="HPF/YfiA_ribosome-assoc"/>
</dbReference>
<comment type="similarity">
    <text evidence="2">Belongs to the HPF/YfiA ribosome-associated protein family. Short HPF subfamily.</text>
</comment>
<sequence>MKINLSGHHVDVTDAVKNHVHEKFAKIANHFPSLLSLDIIVSKEHKQFYTEISTNYAGSRISVKGEDEVMYPAIAKASKKLDAALKHRKGQLKANKHQKPVSTTPPIAHEIIQEMELK</sequence>
<evidence type="ECO:0000313" key="9">
    <source>
        <dbReference type="Proteomes" id="UP000016521"/>
    </source>
</evidence>
<dbReference type="GO" id="GO:0022627">
    <property type="term" value="C:cytosolic small ribosomal subunit"/>
    <property type="evidence" value="ECO:0007669"/>
    <property type="project" value="TreeGrafter"/>
</dbReference>
<dbReference type="Proteomes" id="UP000016521">
    <property type="component" value="Chromosome I"/>
</dbReference>
<dbReference type="SUPFAM" id="SSF69754">
    <property type="entry name" value="Ribosome binding protein Y (YfiA homologue)"/>
    <property type="match status" value="1"/>
</dbReference>
<evidence type="ECO:0000256" key="1">
    <source>
        <dbReference type="ARBA" id="ARBA00022845"/>
    </source>
</evidence>
<organism evidence="7 10">
    <name type="scientific">Pseudoalteromonas piscicida</name>
    <dbReference type="NCBI Taxonomy" id="43662"/>
    <lineage>
        <taxon>Bacteria</taxon>
        <taxon>Pseudomonadati</taxon>
        <taxon>Pseudomonadota</taxon>
        <taxon>Gammaproteobacteria</taxon>
        <taxon>Alteromonadales</taxon>
        <taxon>Pseudoalteromonadaceae</taxon>
        <taxon>Pseudoalteromonas</taxon>
    </lineage>
</organism>
<name>A0A0F4Q980_PSEO7</name>
<dbReference type="EMBL" id="PNEL01000076">
    <property type="protein sequence ID" value="TMN72998.1"/>
    <property type="molecule type" value="Genomic_DNA"/>
</dbReference>
<evidence type="ECO:0000256" key="2">
    <source>
        <dbReference type="ARBA" id="ARBA00038434"/>
    </source>
</evidence>
<reference evidence="8 11" key="2">
    <citation type="submission" date="2017-12" db="EMBL/GenBank/DDBJ databases">
        <authorList>
            <person name="Paulsen S."/>
            <person name="Gram L.K."/>
        </authorList>
    </citation>
    <scope>NUCLEOTIDE SEQUENCE [LARGE SCALE GENOMIC DNA]</scope>
    <source>
        <strain evidence="8 11">S1607</strain>
    </source>
</reference>
<dbReference type="Proteomes" id="UP000305423">
    <property type="component" value="Unassembled WGS sequence"/>
</dbReference>
<evidence type="ECO:0000256" key="5">
    <source>
        <dbReference type="ARBA" id="ARBA00041319"/>
    </source>
</evidence>
<evidence type="ECO:0000313" key="11">
    <source>
        <dbReference type="Proteomes" id="UP000305423"/>
    </source>
</evidence>
<comment type="subunit">
    <text evidence="3">Associates exclusively with 100S ribosomes, which are dimers of 70S ribosomes.</text>
</comment>
<dbReference type="GO" id="GO:0045900">
    <property type="term" value="P:negative regulation of translational elongation"/>
    <property type="evidence" value="ECO:0007669"/>
    <property type="project" value="TreeGrafter"/>
</dbReference>
<dbReference type="InterPro" id="IPR036567">
    <property type="entry name" value="RHF-like"/>
</dbReference>
<evidence type="ECO:0000313" key="10">
    <source>
        <dbReference type="Proteomes" id="UP000258102"/>
    </source>
</evidence>
<reference evidence="8" key="5">
    <citation type="submission" date="2019-09" db="EMBL/GenBank/DDBJ databases">
        <title>Co-occurence of chitin degradation, pigmentation and bioactivity in marine Pseudoalteromonas.</title>
        <authorList>
            <person name="Sonnenschein E.C."/>
            <person name="Bech P.K."/>
        </authorList>
    </citation>
    <scope>NUCLEOTIDE SEQUENCE</scope>
    <source>
        <strain evidence="8">S1607</strain>
    </source>
</reference>
<evidence type="ECO:0000256" key="3">
    <source>
        <dbReference type="ARBA" id="ARBA00038695"/>
    </source>
</evidence>
<reference evidence="6 9" key="1">
    <citation type="submission" date="2015-06" db="EMBL/GenBank/DDBJ databases">
        <authorList>
            <person name="Xie B.-B."/>
            <person name="Rong J.-C."/>
            <person name="Qin Q.-L."/>
            <person name="Zhang Y.-Z."/>
        </authorList>
    </citation>
    <scope>NUCLEOTIDE SEQUENCE [LARGE SCALE GENOMIC DNA]</scope>
    <source>
        <strain evidence="6 9">JCM 20779</strain>
    </source>
</reference>
<keyword evidence="9" id="KW-1185">Reference proteome</keyword>
<dbReference type="InterPro" id="IPR003489">
    <property type="entry name" value="RHF/RaiA"/>
</dbReference>